<dbReference type="ChiTaRS" id="ABCF1">
    <property type="organism name" value="human"/>
</dbReference>
<dbReference type="OrthoDB" id="2110130at2759"/>
<organism evidence="1">
    <name type="scientific">Homo sapiens</name>
    <name type="common">Human</name>
    <dbReference type="NCBI Taxonomy" id="9606"/>
    <lineage>
        <taxon>Eukaryota</taxon>
        <taxon>Metazoa</taxon>
        <taxon>Chordata</taxon>
        <taxon>Craniata</taxon>
        <taxon>Vertebrata</taxon>
        <taxon>Euteleostomi</taxon>
        <taxon>Mammalia</taxon>
        <taxon>Eutheria</taxon>
        <taxon>Euarchontoglires</taxon>
        <taxon>Primates</taxon>
        <taxon>Haplorrhini</taxon>
        <taxon>Catarrhini</taxon>
        <taxon>Hominidae</taxon>
        <taxon>Homo</taxon>
    </lineage>
</organism>
<proteinExistence type="predicted"/>
<sequence>MQSSCAWRRRPLSTCSGASTCPTRMPASAWAASAWRVTPTPSRSANSLVVRRRELCLLSWPVGNLMSSSWTSQPITWT</sequence>
<name>L0R6B8_HUMAN</name>
<accession>L0R6B8</accession>
<gene>
    <name evidence="1" type="primary">ABCF1</name>
</gene>
<evidence type="ECO:0000313" key="1">
    <source>
        <dbReference type="EMBL" id="CCO13667.1"/>
    </source>
</evidence>
<reference evidence="1" key="1">
    <citation type="submission" date="2012-10" db="EMBL/GenBank/DDBJ databases">
        <title>Direct identification of alternative open reading frame translation products in human.</title>
        <authorList>
            <person name="Vanderperre B."/>
            <person name="Lucier J.-F."/>
            <person name="Motard J."/>
            <person name="Tremblay G."/>
            <person name="Vanderperre S."/>
            <person name="Wisztorski M."/>
            <person name="Salzet M."/>
            <person name="Boisvert F.-M."/>
            <person name="Roucou X."/>
        </authorList>
    </citation>
    <scope>NUCLEOTIDE SEQUENCE</scope>
</reference>
<dbReference type="EMBL" id="HF547956">
    <property type="protein sequence ID" value="CCO13667.1"/>
    <property type="molecule type" value="Genomic_DNA"/>
</dbReference>
<dbReference type="AlphaFoldDB" id="L0R6B8"/>
<protein>
    <submittedName>
        <fullName evidence="1">Alternative protein ABCF1</fullName>
    </submittedName>
</protein>